<dbReference type="EMBL" id="CP065383">
    <property type="protein sequence ID" value="QPM68632.1"/>
    <property type="molecule type" value="Genomic_DNA"/>
</dbReference>
<keyword evidence="3" id="KW-1185">Reference proteome</keyword>
<evidence type="ECO:0000313" key="3">
    <source>
        <dbReference type="Proteomes" id="UP000594463"/>
    </source>
</evidence>
<dbReference type="KEGG" id="alam:RT761_01854"/>
<gene>
    <name evidence="2" type="ORF">RT761_01854</name>
</gene>
<evidence type="ECO:0008006" key="4">
    <source>
        <dbReference type="Google" id="ProtNLM"/>
    </source>
</evidence>
<dbReference type="InterPro" id="IPR013421">
    <property type="entry name" value="CRISPR-assoc_prot_Cas5_HALMA"/>
</dbReference>
<sequence length="249" mass="29106">MKYLAFDIYGDYAHFKKFYTTSSPLTFSFPPPPTIGGMIAAICGIDKKNYLDILSFDKCQYAIRILSPIQKVRMGLNHINTKGNAWQLISKKNHEPRTQIRTEFLKSPRYRIYFSHDENEIYQKVRSHICNHWTYYTFSLGLSELIGDYSWVGEFEGKVISFEDHFSIDSVIPIAQINLSEMKIEEGKRYFRERIPVYMDNNRIVKSYEEVLFESNGNNLTFKKGKCNELENGEKIVTFSTLFSSRETS</sequence>
<organism evidence="2 3">
    <name type="scientific">Atribacter laminatus</name>
    <dbReference type="NCBI Taxonomy" id="2847778"/>
    <lineage>
        <taxon>Bacteria</taxon>
        <taxon>Pseudomonadati</taxon>
        <taxon>Atribacterota</taxon>
        <taxon>Atribacteria</taxon>
        <taxon>Atribacterales</taxon>
        <taxon>Atribacteraceae</taxon>
        <taxon>Atribacter</taxon>
    </lineage>
</organism>
<accession>A0A7T1AMG6</accession>
<dbReference type="Proteomes" id="UP000594463">
    <property type="component" value="Chromosome"/>
</dbReference>
<evidence type="ECO:0000313" key="2">
    <source>
        <dbReference type="EMBL" id="QPM68632.1"/>
    </source>
</evidence>
<keyword evidence="1" id="KW-0051">Antiviral defense</keyword>
<dbReference type="GO" id="GO:0043571">
    <property type="term" value="P:maintenance of CRISPR repeat elements"/>
    <property type="evidence" value="ECO:0007669"/>
    <property type="project" value="InterPro"/>
</dbReference>
<reference evidence="2 3" key="1">
    <citation type="journal article" date="2021" name="Nat. Commun.">
        <title>Isolation of a member of the candidate phylum Atribacteria reveals a unique cell membrane structure.</title>
        <authorList>
            <person name="Taiki K."/>
            <person name="Nobu M.K."/>
            <person name="Kusada H."/>
            <person name="Meng X.-Y."/>
            <person name="Hosoki N."/>
            <person name="Uematsu K."/>
            <person name="Yoshioka H."/>
            <person name="Kamagata Y."/>
            <person name="Tamaki H."/>
        </authorList>
    </citation>
    <scope>NUCLEOTIDE SEQUENCE [LARGE SCALE GENOMIC DNA]</scope>
    <source>
        <strain evidence="2 3">RT761</strain>
    </source>
</reference>
<dbReference type="InterPro" id="IPR013422">
    <property type="entry name" value="CRISPR-assoc_prot_Cas5_N"/>
</dbReference>
<dbReference type="GO" id="GO:0051607">
    <property type="term" value="P:defense response to virus"/>
    <property type="evidence" value="ECO:0007669"/>
    <property type="project" value="UniProtKB-KW"/>
</dbReference>
<dbReference type="AlphaFoldDB" id="A0A7T1AMG6"/>
<dbReference type="NCBIfam" id="TIGR02592">
    <property type="entry name" value="cas_Cas5h"/>
    <property type="match status" value="1"/>
</dbReference>
<name>A0A7T1AMG6_ATRLM</name>
<evidence type="ECO:0000256" key="1">
    <source>
        <dbReference type="ARBA" id="ARBA00023118"/>
    </source>
</evidence>
<dbReference type="InterPro" id="IPR021124">
    <property type="entry name" value="CRISPR-assoc_prot_Cas5"/>
</dbReference>
<dbReference type="Gene3D" id="3.30.70.2660">
    <property type="match status" value="1"/>
</dbReference>
<proteinExistence type="predicted"/>
<dbReference type="Pfam" id="PF09704">
    <property type="entry name" value="Cas_Cas5d"/>
    <property type="match status" value="1"/>
</dbReference>
<dbReference type="RefSeq" id="WP_218111132.1">
    <property type="nucleotide sequence ID" value="NZ_CP065383.1"/>
</dbReference>
<dbReference type="NCBIfam" id="TIGR02593">
    <property type="entry name" value="CRISPR_cas5"/>
    <property type="match status" value="1"/>
</dbReference>
<protein>
    <recommendedName>
        <fullName evidence="4">Type I-B CRISPR-associated protein Cas5</fullName>
    </recommendedName>
</protein>